<keyword evidence="3" id="KW-1185">Reference proteome</keyword>
<dbReference type="CDD" id="cd14688">
    <property type="entry name" value="bZIP_YAP"/>
    <property type="match status" value="1"/>
</dbReference>
<name>A0ABR4IG63_9EURO</name>
<feature type="compositionally biased region" description="Low complexity" evidence="1">
    <location>
        <begin position="18"/>
        <end position="32"/>
    </location>
</feature>
<dbReference type="Proteomes" id="UP001610446">
    <property type="component" value="Unassembled WGS sequence"/>
</dbReference>
<evidence type="ECO:0008006" key="4">
    <source>
        <dbReference type="Google" id="ProtNLM"/>
    </source>
</evidence>
<evidence type="ECO:0000313" key="3">
    <source>
        <dbReference type="Proteomes" id="UP001610446"/>
    </source>
</evidence>
<dbReference type="Gene3D" id="1.20.5.170">
    <property type="match status" value="1"/>
</dbReference>
<evidence type="ECO:0000313" key="2">
    <source>
        <dbReference type="EMBL" id="KAL2826761.1"/>
    </source>
</evidence>
<gene>
    <name evidence="2" type="ORF">BJY01DRAFT_255896</name>
</gene>
<feature type="region of interest" description="Disordered" evidence="1">
    <location>
        <begin position="164"/>
        <end position="234"/>
    </location>
</feature>
<feature type="compositionally biased region" description="Pro residues" evidence="1">
    <location>
        <begin position="222"/>
        <end position="234"/>
    </location>
</feature>
<evidence type="ECO:0000256" key="1">
    <source>
        <dbReference type="SAM" id="MobiDB-lite"/>
    </source>
</evidence>
<organism evidence="2 3">
    <name type="scientific">Aspergillus pseudoustus</name>
    <dbReference type="NCBI Taxonomy" id="1810923"/>
    <lineage>
        <taxon>Eukaryota</taxon>
        <taxon>Fungi</taxon>
        <taxon>Dikarya</taxon>
        <taxon>Ascomycota</taxon>
        <taxon>Pezizomycotina</taxon>
        <taxon>Eurotiomycetes</taxon>
        <taxon>Eurotiomycetidae</taxon>
        <taxon>Eurotiales</taxon>
        <taxon>Aspergillaceae</taxon>
        <taxon>Aspergillus</taxon>
        <taxon>Aspergillus subgen. Nidulantes</taxon>
    </lineage>
</organism>
<protein>
    <recommendedName>
        <fullName evidence="4">BZIP domain-containing protein</fullName>
    </recommendedName>
</protein>
<accession>A0ABR4IG63</accession>
<dbReference type="EMBL" id="JBFXLU010000426">
    <property type="protein sequence ID" value="KAL2826761.1"/>
    <property type="molecule type" value="Genomic_DNA"/>
</dbReference>
<reference evidence="2 3" key="1">
    <citation type="submission" date="2024-07" db="EMBL/GenBank/DDBJ databases">
        <title>Section-level genome sequencing and comparative genomics of Aspergillus sections Usti and Cavernicolus.</title>
        <authorList>
            <consortium name="Lawrence Berkeley National Laboratory"/>
            <person name="Nybo J.L."/>
            <person name="Vesth T.C."/>
            <person name="Theobald S."/>
            <person name="Frisvad J.C."/>
            <person name="Larsen T.O."/>
            <person name="Kjaerboelling I."/>
            <person name="Rothschild-Mancinelli K."/>
            <person name="Lyhne E.K."/>
            <person name="Kogle M.E."/>
            <person name="Barry K."/>
            <person name="Clum A."/>
            <person name="Na H."/>
            <person name="Ledsgaard L."/>
            <person name="Lin J."/>
            <person name="Lipzen A."/>
            <person name="Kuo A."/>
            <person name="Riley R."/>
            <person name="Mondo S."/>
            <person name="Labutti K."/>
            <person name="Haridas S."/>
            <person name="Pangalinan J."/>
            <person name="Salamov A.A."/>
            <person name="Simmons B.A."/>
            <person name="Magnuson J.K."/>
            <person name="Chen J."/>
            <person name="Drula E."/>
            <person name="Henrissat B."/>
            <person name="Wiebenga A."/>
            <person name="Lubbers R.J."/>
            <person name="Gomes A.C."/>
            <person name="Makela M.R."/>
            <person name="Stajich J."/>
            <person name="Grigoriev I.V."/>
            <person name="Mortensen U.H."/>
            <person name="De Vries R.P."/>
            <person name="Baker S.E."/>
            <person name="Andersen M.R."/>
        </authorList>
    </citation>
    <scope>NUCLEOTIDE SEQUENCE [LARGE SCALE GENOMIC DNA]</scope>
    <source>
        <strain evidence="2 3">CBS 123904</strain>
    </source>
</reference>
<sequence length="234" mass="25927">MSHHNDTLTPTSTPPPLTSTSPDTNTNTTTPNKPHRTTLAAEKKRLRDRRAQQTLRDKKLRHTRALEEQVAALQEKVAICEQYHADTDNGVGRLLQCIDNLRRRNEVLVKRQRALRGLVGEWEREDSAQLGQEGWSEDALVSGPALENAYGHGAEKVSRNGYNVNGSHEARLSSLPPPHTNSTSTTAAKFHLNPVSTTPTTPFPQSKHHHNDNHPNPQFHPSAPPLKPHPGPSP</sequence>
<comment type="caution">
    <text evidence="2">The sequence shown here is derived from an EMBL/GenBank/DDBJ whole genome shotgun (WGS) entry which is preliminary data.</text>
</comment>
<feature type="region of interest" description="Disordered" evidence="1">
    <location>
        <begin position="1"/>
        <end position="35"/>
    </location>
</feature>
<proteinExistence type="predicted"/>
<feature type="compositionally biased region" description="Polar residues" evidence="1">
    <location>
        <begin position="194"/>
        <end position="204"/>
    </location>
</feature>